<evidence type="ECO:0000256" key="5">
    <source>
        <dbReference type="PROSITE-ProRule" id="PRU00277"/>
    </source>
</evidence>
<keyword evidence="9" id="KW-1185">Reference proteome</keyword>
<evidence type="ECO:0000256" key="6">
    <source>
        <dbReference type="RuleBase" id="RU003915"/>
    </source>
</evidence>
<dbReference type="OrthoDB" id="25996at2"/>
<keyword evidence="4 5" id="KW-0413">Isomerase</keyword>
<evidence type="ECO:0000313" key="9">
    <source>
        <dbReference type="Proteomes" id="UP000276542"/>
    </source>
</evidence>
<comment type="caution">
    <text evidence="8">The sequence shown here is derived from an EMBL/GenBank/DDBJ whole genome shotgun (WGS) entry which is preliminary data.</text>
</comment>
<dbReference type="EMBL" id="QYRP01000002">
    <property type="protein sequence ID" value="RJS46847.1"/>
    <property type="molecule type" value="Genomic_DNA"/>
</dbReference>
<dbReference type="PANTHER" id="PTHR43811">
    <property type="entry name" value="FKBP-TYPE PEPTIDYL-PROLYL CIS-TRANS ISOMERASE FKPA"/>
    <property type="match status" value="1"/>
</dbReference>
<evidence type="ECO:0000256" key="2">
    <source>
        <dbReference type="ARBA" id="ARBA00006577"/>
    </source>
</evidence>
<dbReference type="FunFam" id="3.10.50.40:FF:000006">
    <property type="entry name" value="Peptidyl-prolyl cis-trans isomerase"/>
    <property type="match status" value="1"/>
</dbReference>
<dbReference type="RefSeq" id="WP_120060818.1">
    <property type="nucleotide sequence ID" value="NZ_QYRP01000002.1"/>
</dbReference>
<evidence type="ECO:0000256" key="3">
    <source>
        <dbReference type="ARBA" id="ARBA00023110"/>
    </source>
</evidence>
<reference evidence="9" key="1">
    <citation type="submission" date="2018-09" db="EMBL/GenBank/DDBJ databases">
        <authorList>
            <person name="Zhu H."/>
        </authorList>
    </citation>
    <scope>NUCLEOTIDE SEQUENCE [LARGE SCALE GENOMIC DNA]</scope>
    <source>
        <strain evidence="9">K1W22B-1</strain>
    </source>
</reference>
<evidence type="ECO:0000256" key="1">
    <source>
        <dbReference type="ARBA" id="ARBA00000971"/>
    </source>
</evidence>
<dbReference type="EC" id="5.2.1.8" evidence="6"/>
<keyword evidence="3 5" id="KW-0697">Rotamase</keyword>
<name>A0A3A5HGN7_9ACTN</name>
<dbReference type="InterPro" id="IPR001179">
    <property type="entry name" value="PPIase_FKBP_dom"/>
</dbReference>
<gene>
    <name evidence="8" type="ORF">D4739_11905</name>
</gene>
<evidence type="ECO:0000256" key="4">
    <source>
        <dbReference type="ARBA" id="ARBA00023235"/>
    </source>
</evidence>
<dbReference type="AlphaFoldDB" id="A0A3A5HGN7"/>
<accession>A0A3A5HGN7</accession>
<evidence type="ECO:0000259" key="7">
    <source>
        <dbReference type="PROSITE" id="PS50059"/>
    </source>
</evidence>
<protein>
    <recommendedName>
        <fullName evidence="6">Peptidyl-prolyl cis-trans isomerase</fullName>
        <ecNumber evidence="6">5.2.1.8</ecNumber>
    </recommendedName>
</protein>
<proteinExistence type="inferred from homology"/>
<dbReference type="InterPro" id="IPR046357">
    <property type="entry name" value="PPIase_dom_sf"/>
</dbReference>
<comment type="catalytic activity">
    <reaction evidence="1 5 6">
        <text>[protein]-peptidylproline (omega=180) = [protein]-peptidylproline (omega=0)</text>
        <dbReference type="Rhea" id="RHEA:16237"/>
        <dbReference type="Rhea" id="RHEA-COMP:10747"/>
        <dbReference type="Rhea" id="RHEA-COMP:10748"/>
        <dbReference type="ChEBI" id="CHEBI:83833"/>
        <dbReference type="ChEBI" id="CHEBI:83834"/>
        <dbReference type="EC" id="5.2.1.8"/>
    </reaction>
</comment>
<organism evidence="8 9">
    <name type="scientific">Nocardioides cavernaquae</name>
    <dbReference type="NCBI Taxonomy" id="2321396"/>
    <lineage>
        <taxon>Bacteria</taxon>
        <taxon>Bacillati</taxon>
        <taxon>Actinomycetota</taxon>
        <taxon>Actinomycetes</taxon>
        <taxon>Propionibacteriales</taxon>
        <taxon>Nocardioidaceae</taxon>
        <taxon>Nocardioides</taxon>
    </lineage>
</organism>
<dbReference type="GO" id="GO:0003755">
    <property type="term" value="F:peptidyl-prolyl cis-trans isomerase activity"/>
    <property type="evidence" value="ECO:0007669"/>
    <property type="project" value="UniProtKB-UniRule"/>
</dbReference>
<comment type="similarity">
    <text evidence="2 6">Belongs to the FKBP-type PPIase family.</text>
</comment>
<evidence type="ECO:0000313" key="8">
    <source>
        <dbReference type="EMBL" id="RJS46847.1"/>
    </source>
</evidence>
<sequence length="122" mass="12849">MNKPEIDFFDPEPPSELVITDITVGDGDEAKAGQTVSVHYVGVAHSTGEEFDASYNRGTPLQFRLGVGQVIAGWDTGVQGMKVGGRRQLVIPPHLGYGSRGAGGVIKPGETLIFVVDLLGVS</sequence>
<dbReference type="SUPFAM" id="SSF54534">
    <property type="entry name" value="FKBP-like"/>
    <property type="match status" value="1"/>
</dbReference>
<dbReference type="PANTHER" id="PTHR43811:SF19">
    <property type="entry name" value="39 KDA FK506-BINDING NUCLEAR PROTEIN"/>
    <property type="match status" value="1"/>
</dbReference>
<dbReference type="Pfam" id="PF00254">
    <property type="entry name" value="FKBP_C"/>
    <property type="match status" value="1"/>
</dbReference>
<dbReference type="PROSITE" id="PS50059">
    <property type="entry name" value="FKBP_PPIASE"/>
    <property type="match status" value="1"/>
</dbReference>
<dbReference type="Gene3D" id="3.10.50.40">
    <property type="match status" value="1"/>
</dbReference>
<dbReference type="Proteomes" id="UP000276542">
    <property type="component" value="Unassembled WGS sequence"/>
</dbReference>
<feature type="domain" description="PPIase FKBP-type" evidence="7">
    <location>
        <begin position="33"/>
        <end position="122"/>
    </location>
</feature>